<proteinExistence type="predicted"/>
<comment type="caution">
    <text evidence="1">The sequence shown here is derived from an EMBL/GenBank/DDBJ whole genome shotgun (WGS) entry which is preliminary data.</text>
</comment>
<dbReference type="Gene3D" id="2.120.10.30">
    <property type="entry name" value="TolB, C-terminal domain"/>
    <property type="match status" value="1"/>
</dbReference>
<protein>
    <recommendedName>
        <fullName evidence="5">B box-type domain-containing protein</fullName>
    </recommendedName>
</protein>
<reference evidence="1" key="1">
    <citation type="submission" date="2021-02" db="EMBL/GenBank/DDBJ databases">
        <authorList>
            <person name="Nowell W R."/>
        </authorList>
    </citation>
    <scope>NUCLEOTIDE SEQUENCE</scope>
</reference>
<accession>A0A815J6F7</accession>
<dbReference type="EMBL" id="CAJNOI010001034">
    <property type="protein sequence ID" value="CAF1375162.1"/>
    <property type="molecule type" value="Genomic_DNA"/>
</dbReference>
<organism evidence="1 4">
    <name type="scientific">Adineta steineri</name>
    <dbReference type="NCBI Taxonomy" id="433720"/>
    <lineage>
        <taxon>Eukaryota</taxon>
        <taxon>Metazoa</taxon>
        <taxon>Spiralia</taxon>
        <taxon>Gnathifera</taxon>
        <taxon>Rotifera</taxon>
        <taxon>Eurotatoria</taxon>
        <taxon>Bdelloidea</taxon>
        <taxon>Adinetida</taxon>
        <taxon>Adinetidae</taxon>
        <taxon>Adineta</taxon>
    </lineage>
</organism>
<name>A0A815J6F7_9BILA</name>
<keyword evidence="3" id="KW-1185">Reference proteome</keyword>
<dbReference type="EMBL" id="CAJNOM010001377">
    <property type="protein sequence ID" value="CAF1605327.1"/>
    <property type="molecule type" value="Genomic_DNA"/>
</dbReference>
<evidence type="ECO:0008006" key="5">
    <source>
        <dbReference type="Google" id="ProtNLM"/>
    </source>
</evidence>
<evidence type="ECO:0000313" key="1">
    <source>
        <dbReference type="EMBL" id="CAF1375162.1"/>
    </source>
</evidence>
<dbReference type="AlphaFoldDB" id="A0A815J6F7"/>
<gene>
    <name evidence="1" type="ORF">BJG266_LOCUS36250</name>
    <name evidence="2" type="ORF">QVE165_LOCUS53241</name>
</gene>
<dbReference type="InterPro" id="IPR011042">
    <property type="entry name" value="6-blade_b-propeller_TolB-like"/>
</dbReference>
<evidence type="ECO:0000313" key="3">
    <source>
        <dbReference type="Proteomes" id="UP000663832"/>
    </source>
</evidence>
<evidence type="ECO:0000313" key="2">
    <source>
        <dbReference type="EMBL" id="CAF1605327.1"/>
    </source>
</evidence>
<dbReference type="Proteomes" id="UP000663877">
    <property type="component" value="Unassembled WGS sequence"/>
</dbReference>
<evidence type="ECO:0000313" key="4">
    <source>
        <dbReference type="Proteomes" id="UP000663877"/>
    </source>
</evidence>
<dbReference type="OrthoDB" id="10369527at2759"/>
<sequence length="229" mass="26583">MAMANNKAHCFTCNKEKITFPCRGCLKEFCLIHLTQHQQLLNEELNHIINDYDQFKQRINEQKQNPQNLQNCSLIKQIDQWEIESIKIIQRKAQNCREIVIKSSETSIGHIEKKFKDLSEQIKEIHKENEFNEMNLSYLKNQLIQITQELNNSSNISIKEDSQPFINEISIISSKKPSFNKCKQNAITVAGGNGHGYGQELNQLNWPQGMFIDENKNIFIADPGNHRIV</sequence>
<dbReference type="Proteomes" id="UP000663832">
    <property type="component" value="Unassembled WGS sequence"/>
</dbReference>